<dbReference type="PROSITE" id="PS51384">
    <property type="entry name" value="FAD_FR"/>
    <property type="match status" value="1"/>
</dbReference>
<dbReference type="InterPro" id="IPR039261">
    <property type="entry name" value="FNR_nucleotide-bd"/>
</dbReference>
<dbReference type="CDD" id="cd06193">
    <property type="entry name" value="siderophore_interacting"/>
    <property type="match status" value="1"/>
</dbReference>
<dbReference type="EMBL" id="QZEZ01000001">
    <property type="protein sequence ID" value="RJK98027.1"/>
    <property type="molecule type" value="Genomic_DNA"/>
</dbReference>
<keyword evidence="3" id="KW-1185">Reference proteome</keyword>
<dbReference type="PANTHER" id="PTHR30157">
    <property type="entry name" value="FERRIC REDUCTASE, NADPH-DEPENDENT"/>
    <property type="match status" value="1"/>
</dbReference>
<dbReference type="InterPro" id="IPR039374">
    <property type="entry name" value="SIP_fam"/>
</dbReference>
<protein>
    <submittedName>
        <fullName evidence="2">Siderophore-interacting protein</fullName>
    </submittedName>
</protein>
<evidence type="ECO:0000313" key="2">
    <source>
        <dbReference type="EMBL" id="RJK98027.1"/>
    </source>
</evidence>
<dbReference type="GO" id="GO:0016491">
    <property type="term" value="F:oxidoreductase activity"/>
    <property type="evidence" value="ECO:0007669"/>
    <property type="project" value="InterPro"/>
</dbReference>
<dbReference type="Pfam" id="PF04954">
    <property type="entry name" value="SIP"/>
    <property type="match status" value="1"/>
</dbReference>
<dbReference type="SUPFAM" id="SSF63380">
    <property type="entry name" value="Riboflavin synthase domain-like"/>
    <property type="match status" value="1"/>
</dbReference>
<name>A0A3A3Z7X9_9ACTN</name>
<organism evidence="2 3">
    <name type="scientific">Vallicoccus soli</name>
    <dbReference type="NCBI Taxonomy" id="2339232"/>
    <lineage>
        <taxon>Bacteria</taxon>
        <taxon>Bacillati</taxon>
        <taxon>Actinomycetota</taxon>
        <taxon>Actinomycetes</taxon>
        <taxon>Motilibacterales</taxon>
        <taxon>Vallicoccaceae</taxon>
        <taxon>Vallicoccus</taxon>
    </lineage>
</organism>
<dbReference type="InterPro" id="IPR007037">
    <property type="entry name" value="SIP_rossman_dom"/>
</dbReference>
<dbReference type="RefSeq" id="WP_119948954.1">
    <property type="nucleotide sequence ID" value="NZ_QZEZ01000001.1"/>
</dbReference>
<gene>
    <name evidence="2" type="ORF">D5H78_03500</name>
</gene>
<dbReference type="Gene3D" id="3.40.50.80">
    <property type="entry name" value="Nucleotide-binding domain of ferredoxin-NADP reductase (FNR) module"/>
    <property type="match status" value="1"/>
</dbReference>
<evidence type="ECO:0000259" key="1">
    <source>
        <dbReference type="PROSITE" id="PS51384"/>
    </source>
</evidence>
<sequence>MQHGWEGVVLKALRGKDFVLTVRGTERVSERYQRVRVEDGGLLAACGAHPAMWVRLWFDDGGRPHQRAYTVVDPDPAAGTFDLEFALHEGPAARWSLAAAPGTTIDATVQGTRDTPPPAGSRALHLVGDPASLPAVNAVLEAHPSTPARVWLEAGHPSDRGLPVRAGAPHEVTWVDRGSGEGAGRGLVDAVTAAWSGAEGGAADPGRDWFWVACEAASARALGRHLRRELGVPKARVEATGYWRAT</sequence>
<feature type="domain" description="FAD-binding FR-type" evidence="1">
    <location>
        <begin position="15"/>
        <end position="125"/>
    </location>
</feature>
<dbReference type="InterPro" id="IPR017927">
    <property type="entry name" value="FAD-bd_FR_type"/>
</dbReference>
<dbReference type="InterPro" id="IPR017938">
    <property type="entry name" value="Riboflavin_synthase-like_b-brl"/>
</dbReference>
<comment type="caution">
    <text evidence="2">The sequence shown here is derived from an EMBL/GenBank/DDBJ whole genome shotgun (WGS) entry which is preliminary data.</text>
</comment>
<reference evidence="2 3" key="1">
    <citation type="submission" date="2018-09" db="EMBL/GenBank/DDBJ databases">
        <title>YIM 75000 draft genome.</title>
        <authorList>
            <person name="Tang S."/>
            <person name="Feng Y."/>
        </authorList>
    </citation>
    <scope>NUCLEOTIDE SEQUENCE [LARGE SCALE GENOMIC DNA]</scope>
    <source>
        <strain evidence="2 3">YIM 75000</strain>
    </source>
</reference>
<evidence type="ECO:0000313" key="3">
    <source>
        <dbReference type="Proteomes" id="UP000265614"/>
    </source>
</evidence>
<dbReference type="InterPro" id="IPR013113">
    <property type="entry name" value="SIP_FAD-bd"/>
</dbReference>
<dbReference type="Pfam" id="PF08021">
    <property type="entry name" value="FAD_binding_9"/>
    <property type="match status" value="1"/>
</dbReference>
<dbReference type="AlphaFoldDB" id="A0A3A3Z7X9"/>
<dbReference type="OrthoDB" id="9814826at2"/>
<proteinExistence type="predicted"/>
<dbReference type="PANTHER" id="PTHR30157:SF0">
    <property type="entry name" value="NADPH-DEPENDENT FERRIC-CHELATE REDUCTASE"/>
    <property type="match status" value="1"/>
</dbReference>
<accession>A0A3A3Z7X9</accession>
<dbReference type="Proteomes" id="UP000265614">
    <property type="component" value="Unassembled WGS sequence"/>
</dbReference>
<dbReference type="Gene3D" id="2.40.30.10">
    <property type="entry name" value="Translation factors"/>
    <property type="match status" value="1"/>
</dbReference>